<dbReference type="Proteomes" id="UP000235388">
    <property type="component" value="Unassembled WGS sequence"/>
</dbReference>
<protein>
    <submittedName>
        <fullName evidence="12">Uncharacterized protein</fullName>
    </submittedName>
</protein>
<evidence type="ECO:0000256" key="11">
    <source>
        <dbReference type="SAM" id="Phobius"/>
    </source>
</evidence>
<dbReference type="Pfam" id="PF00153">
    <property type="entry name" value="Mito_carr"/>
    <property type="match status" value="2"/>
</dbReference>
<dbReference type="STRING" id="200324.A0A2N5SY62"/>
<evidence type="ECO:0000256" key="3">
    <source>
        <dbReference type="ARBA" id="ARBA00022448"/>
    </source>
</evidence>
<dbReference type="SUPFAM" id="SSF103506">
    <property type="entry name" value="Mitochondrial carrier"/>
    <property type="match status" value="1"/>
</dbReference>
<feature type="compositionally biased region" description="Basic residues" evidence="10">
    <location>
        <begin position="51"/>
        <end position="61"/>
    </location>
</feature>
<dbReference type="InterPro" id="IPR052217">
    <property type="entry name" value="Mito/Peroxisomal_Carrier"/>
</dbReference>
<proteinExistence type="inferred from homology"/>
<dbReference type="PROSITE" id="PS50920">
    <property type="entry name" value="SOLCAR"/>
    <property type="match status" value="1"/>
</dbReference>
<sequence>MSLSEKDGGHHPQVNLAHLPAITQATSAAIGSVVSNAIVYPLDLVTTRMQTRRLRRTHNRTTTRPGFSRQSSLASEFSTASTSSSAGGNKKRGDQQDYGSLVGSFLTIMRSKKAAQQQQHGGGGGGGGGTYVGLLLKFYDGILVDSAATFMNSFIYFYIYTQLNKRNIERKKRIQREMGWLEAARDEILIGSLTGIVAKLCTSPLNIITLRLQTACSPAIRPNSARPAAPYTEKKHEHTHALPSSRLVFSHEMSSSSTDEDSSDEDNDEDDDAATAMTTTYVTYLINTIRAIYRERGWQGFWAGFGMSCVLTLHPSLTLYLTKLLKHVSATSTATSTGSSQGLLATFLTSALASSLATCITYPLMLSKTLVQTSAHPSSSSSSSSSLASAHLARQRTLAARYRHFGIAALYSGLQAKLLKVFVGQGITMSVKSKIEARFVAIWIAASRRRRMPS</sequence>
<dbReference type="AlphaFoldDB" id="A0A2N5SY62"/>
<feature type="region of interest" description="Disordered" evidence="10">
    <location>
        <begin position="51"/>
        <end position="97"/>
    </location>
</feature>
<keyword evidence="7 8" id="KW-0472">Membrane</keyword>
<dbReference type="GO" id="GO:0015217">
    <property type="term" value="F:ADP transmembrane transporter activity"/>
    <property type="evidence" value="ECO:0007669"/>
    <property type="project" value="TreeGrafter"/>
</dbReference>
<keyword evidence="4 8" id="KW-0812">Transmembrane</keyword>
<reference evidence="12 13" key="1">
    <citation type="submission" date="2017-11" db="EMBL/GenBank/DDBJ databases">
        <title>De novo assembly and phasing of dikaryotic genomes from two isolates of Puccinia coronata f. sp. avenae, the causal agent of oat crown rust.</title>
        <authorList>
            <person name="Miller M.E."/>
            <person name="Zhang Y."/>
            <person name="Omidvar V."/>
            <person name="Sperschneider J."/>
            <person name="Schwessinger B."/>
            <person name="Raley C."/>
            <person name="Palmer J.M."/>
            <person name="Garnica D."/>
            <person name="Upadhyaya N."/>
            <person name="Rathjen J."/>
            <person name="Taylor J.M."/>
            <person name="Park R.F."/>
            <person name="Dodds P.N."/>
            <person name="Hirsch C.D."/>
            <person name="Kianian S.F."/>
            <person name="Figueroa M."/>
        </authorList>
    </citation>
    <scope>NUCLEOTIDE SEQUENCE [LARGE SCALE GENOMIC DNA]</scope>
    <source>
        <strain evidence="12">12NC29</strain>
    </source>
</reference>
<comment type="subcellular location">
    <subcellularLocation>
        <location evidence="1">Membrane</location>
        <topology evidence="1">Multi-pass membrane protein</topology>
    </subcellularLocation>
</comment>
<evidence type="ECO:0000256" key="9">
    <source>
        <dbReference type="RuleBase" id="RU000488"/>
    </source>
</evidence>
<evidence type="ECO:0000256" key="8">
    <source>
        <dbReference type="PROSITE-ProRule" id="PRU00282"/>
    </source>
</evidence>
<comment type="similarity">
    <text evidence="2 9">Belongs to the mitochondrial carrier (TC 2.A.29) family.</text>
</comment>
<evidence type="ECO:0000313" key="12">
    <source>
        <dbReference type="EMBL" id="PLW18168.1"/>
    </source>
</evidence>
<dbReference type="PANTHER" id="PTHR45939">
    <property type="entry name" value="PEROXISOMAL MEMBRANE PROTEIN PMP34-RELATED"/>
    <property type="match status" value="1"/>
</dbReference>
<dbReference type="OrthoDB" id="18574at2759"/>
<organism evidence="12 13">
    <name type="scientific">Puccinia coronata f. sp. avenae</name>
    <dbReference type="NCBI Taxonomy" id="200324"/>
    <lineage>
        <taxon>Eukaryota</taxon>
        <taxon>Fungi</taxon>
        <taxon>Dikarya</taxon>
        <taxon>Basidiomycota</taxon>
        <taxon>Pucciniomycotina</taxon>
        <taxon>Pucciniomycetes</taxon>
        <taxon>Pucciniales</taxon>
        <taxon>Pucciniaceae</taxon>
        <taxon>Puccinia</taxon>
    </lineage>
</organism>
<accession>A0A2N5SY62</accession>
<dbReference type="InterPro" id="IPR018108">
    <property type="entry name" value="MCP_transmembrane"/>
</dbReference>
<feature type="transmembrane region" description="Helical" evidence="11">
    <location>
        <begin position="342"/>
        <end position="364"/>
    </location>
</feature>
<dbReference type="GO" id="GO:0016020">
    <property type="term" value="C:membrane"/>
    <property type="evidence" value="ECO:0007669"/>
    <property type="project" value="UniProtKB-SubCell"/>
</dbReference>
<keyword evidence="13" id="KW-1185">Reference proteome</keyword>
<dbReference type="EMBL" id="PGCJ01000836">
    <property type="protein sequence ID" value="PLW18168.1"/>
    <property type="molecule type" value="Genomic_DNA"/>
</dbReference>
<keyword evidence="3 9" id="KW-0813">Transport</keyword>
<gene>
    <name evidence="12" type="ORF">PCANC_12669</name>
</gene>
<dbReference type="PANTHER" id="PTHR45939:SF2">
    <property type="entry name" value="CARRIER PROTEIN, PUTATIVE (AFU_ORTHOLOGUE AFUA_2G13870)-RELATED"/>
    <property type="match status" value="1"/>
</dbReference>
<feature type="compositionally biased region" description="Low complexity" evidence="10">
    <location>
        <begin position="71"/>
        <end position="86"/>
    </location>
</feature>
<keyword evidence="6 11" id="KW-1133">Transmembrane helix</keyword>
<evidence type="ECO:0000256" key="6">
    <source>
        <dbReference type="ARBA" id="ARBA00022989"/>
    </source>
</evidence>
<evidence type="ECO:0000313" key="13">
    <source>
        <dbReference type="Proteomes" id="UP000235388"/>
    </source>
</evidence>
<keyword evidence="5" id="KW-0677">Repeat</keyword>
<evidence type="ECO:0000256" key="2">
    <source>
        <dbReference type="ARBA" id="ARBA00006375"/>
    </source>
</evidence>
<evidence type="ECO:0000256" key="1">
    <source>
        <dbReference type="ARBA" id="ARBA00004141"/>
    </source>
</evidence>
<feature type="repeat" description="Solcar" evidence="8">
    <location>
        <begin position="341"/>
        <end position="438"/>
    </location>
</feature>
<comment type="caution">
    <text evidence="12">The sequence shown here is derived from an EMBL/GenBank/DDBJ whole genome shotgun (WGS) entry which is preliminary data.</text>
</comment>
<dbReference type="Gene3D" id="1.50.40.10">
    <property type="entry name" value="Mitochondrial carrier domain"/>
    <property type="match status" value="2"/>
</dbReference>
<name>A0A2N5SY62_9BASI</name>
<feature type="transmembrane region" description="Helical" evidence="11">
    <location>
        <begin position="142"/>
        <end position="163"/>
    </location>
</feature>
<evidence type="ECO:0000256" key="10">
    <source>
        <dbReference type="SAM" id="MobiDB-lite"/>
    </source>
</evidence>
<evidence type="ECO:0000256" key="7">
    <source>
        <dbReference type="ARBA" id="ARBA00023136"/>
    </source>
</evidence>
<feature type="transmembrane region" description="Helical" evidence="11">
    <location>
        <begin position="300"/>
        <end position="322"/>
    </location>
</feature>
<evidence type="ECO:0000256" key="5">
    <source>
        <dbReference type="ARBA" id="ARBA00022737"/>
    </source>
</evidence>
<evidence type="ECO:0000256" key="4">
    <source>
        <dbReference type="ARBA" id="ARBA00022692"/>
    </source>
</evidence>
<dbReference type="InterPro" id="IPR023395">
    <property type="entry name" value="MCP_dom_sf"/>
</dbReference>